<comment type="subcellular location">
    <subcellularLocation>
        <location evidence="1">Cell membrane</location>
        <topology evidence="1">Multi-pass membrane protein</topology>
    </subcellularLocation>
</comment>
<feature type="transmembrane region" description="Helical" evidence="6">
    <location>
        <begin position="86"/>
        <end position="109"/>
    </location>
</feature>
<feature type="transmembrane region" description="Helical" evidence="6">
    <location>
        <begin position="129"/>
        <end position="148"/>
    </location>
</feature>
<evidence type="ECO:0000256" key="2">
    <source>
        <dbReference type="ARBA" id="ARBA00022475"/>
    </source>
</evidence>
<dbReference type="OrthoDB" id="9804700at2"/>
<feature type="transmembrane region" description="Helical" evidence="6">
    <location>
        <begin position="410"/>
        <end position="428"/>
    </location>
</feature>
<dbReference type="Pfam" id="PF13520">
    <property type="entry name" value="AA_permease_2"/>
    <property type="match status" value="1"/>
</dbReference>
<organism evidence="7 8">
    <name type="scientific">Corynebacterium pseudopelargi</name>
    <dbReference type="NCBI Taxonomy" id="2080757"/>
    <lineage>
        <taxon>Bacteria</taxon>
        <taxon>Bacillati</taxon>
        <taxon>Actinomycetota</taxon>
        <taxon>Actinomycetes</taxon>
        <taxon>Mycobacteriales</taxon>
        <taxon>Corynebacteriaceae</taxon>
        <taxon>Corynebacterium</taxon>
    </lineage>
</organism>
<feature type="transmembrane region" description="Helical" evidence="6">
    <location>
        <begin position="276"/>
        <end position="297"/>
    </location>
</feature>
<feature type="transmembrane region" description="Helical" evidence="6">
    <location>
        <begin position="45"/>
        <end position="65"/>
    </location>
</feature>
<proteinExistence type="predicted"/>
<dbReference type="Proteomes" id="UP000271426">
    <property type="component" value="Chromosome"/>
</dbReference>
<dbReference type="KEGG" id="cpso:CPPEL_01930"/>
<dbReference type="PANTHER" id="PTHR42770">
    <property type="entry name" value="AMINO ACID TRANSPORTER-RELATED"/>
    <property type="match status" value="1"/>
</dbReference>
<evidence type="ECO:0000256" key="3">
    <source>
        <dbReference type="ARBA" id="ARBA00022692"/>
    </source>
</evidence>
<evidence type="ECO:0000256" key="4">
    <source>
        <dbReference type="ARBA" id="ARBA00022989"/>
    </source>
</evidence>
<dbReference type="RefSeq" id="WP_123959559.1">
    <property type="nucleotide sequence ID" value="NZ_CP033898.1"/>
</dbReference>
<evidence type="ECO:0000313" key="7">
    <source>
        <dbReference type="EMBL" id="AZA08532.1"/>
    </source>
</evidence>
<accession>A0A3G6ISF0</accession>
<feature type="transmembrane region" description="Helical" evidence="6">
    <location>
        <begin position="199"/>
        <end position="221"/>
    </location>
</feature>
<dbReference type="EMBL" id="CP033898">
    <property type="protein sequence ID" value="AZA08532.1"/>
    <property type="molecule type" value="Genomic_DNA"/>
</dbReference>
<feature type="transmembrane region" description="Helical" evidence="6">
    <location>
        <begin position="233"/>
        <end position="256"/>
    </location>
</feature>
<feature type="transmembrane region" description="Helical" evidence="6">
    <location>
        <begin position="12"/>
        <end position="33"/>
    </location>
</feature>
<evidence type="ECO:0000256" key="5">
    <source>
        <dbReference type="ARBA" id="ARBA00023136"/>
    </source>
</evidence>
<keyword evidence="5 6" id="KW-0472">Membrane</keyword>
<name>A0A3G6ISF0_9CORY</name>
<sequence>MNQPSNAKASKGSIGVVGAAAIGVGGMMGAGLYTLVGLASASAGAWLPLAFFIGGLVAAFSVYSYSKLGMKYPSRGGAAQFLIQGFGNGLIAGGMNIFQYFGWIVAIALYAAGFSEYAKVIFHLHDSPWVGKLIGVGIIAASVMINIFGSKLVARTQTIIIAVELVILLAFIVIGLVHVSPSSFSDAVAKESGASLLGVLSAAGLLYVTYEGFGVVTNAAGSMSNPKKQLPKAMYLALGVVMLVYIASSVVVIGSIGAHGAEAAEGHALADAGRQVLGAIGFTAIGVAALVATASAVNSTMFGDQNLGINISDANEIPKAFEKPTKFGGNLGIFATAIFAAIFVVIFPLSAVGQLASLAFLLVYATVNLGHLRLVEETGANRWILMVSVALNLLLFLLLFSQTIIHKEVLTWVALIVLLVASFTAEWFRRKHTGQDNSWIVRS</sequence>
<evidence type="ECO:0000313" key="8">
    <source>
        <dbReference type="Proteomes" id="UP000271426"/>
    </source>
</evidence>
<dbReference type="InterPro" id="IPR002293">
    <property type="entry name" value="AA/rel_permease1"/>
</dbReference>
<gene>
    <name evidence="7" type="primary">ybaT</name>
    <name evidence="7" type="ORF">CPPEL_01930</name>
</gene>
<dbReference type="PIRSF" id="PIRSF006060">
    <property type="entry name" value="AA_transporter"/>
    <property type="match status" value="1"/>
</dbReference>
<keyword evidence="4 6" id="KW-1133">Transmembrane helix</keyword>
<feature type="transmembrane region" description="Helical" evidence="6">
    <location>
        <begin position="355"/>
        <end position="372"/>
    </location>
</feature>
<dbReference type="GO" id="GO:0022857">
    <property type="term" value="F:transmembrane transporter activity"/>
    <property type="evidence" value="ECO:0007669"/>
    <property type="project" value="InterPro"/>
</dbReference>
<feature type="transmembrane region" description="Helical" evidence="6">
    <location>
        <begin position="384"/>
        <end position="404"/>
    </location>
</feature>
<dbReference type="AlphaFoldDB" id="A0A3G6ISF0"/>
<keyword evidence="8" id="KW-1185">Reference proteome</keyword>
<keyword evidence="2" id="KW-1003">Cell membrane</keyword>
<dbReference type="Gene3D" id="1.20.1740.10">
    <property type="entry name" value="Amino acid/polyamine transporter I"/>
    <property type="match status" value="1"/>
</dbReference>
<evidence type="ECO:0000256" key="6">
    <source>
        <dbReference type="SAM" id="Phobius"/>
    </source>
</evidence>
<keyword evidence="3 6" id="KW-0812">Transmembrane</keyword>
<reference evidence="7 8" key="1">
    <citation type="submission" date="2018-11" db="EMBL/GenBank/DDBJ databases">
        <authorList>
            <person name="Kleinhagauer T."/>
            <person name="Glaeser S.P."/>
            <person name="Spergser J."/>
            <person name="Ruckert C."/>
            <person name="Kaempfer P."/>
            <person name="Busse H.-J."/>
        </authorList>
    </citation>
    <scope>NUCLEOTIDE SEQUENCE [LARGE SCALE GENOMIC DNA]</scope>
    <source>
        <strain evidence="7 8">812CH</strain>
    </source>
</reference>
<dbReference type="InterPro" id="IPR050367">
    <property type="entry name" value="APC_superfamily"/>
</dbReference>
<evidence type="ECO:0000256" key="1">
    <source>
        <dbReference type="ARBA" id="ARBA00004651"/>
    </source>
</evidence>
<dbReference type="PANTHER" id="PTHR42770:SF11">
    <property type="entry name" value="INNER MEMBRANE TRANSPORT PROTEIN YBAT"/>
    <property type="match status" value="1"/>
</dbReference>
<feature type="transmembrane region" description="Helical" evidence="6">
    <location>
        <begin position="160"/>
        <end position="179"/>
    </location>
</feature>
<feature type="transmembrane region" description="Helical" evidence="6">
    <location>
        <begin position="327"/>
        <end position="349"/>
    </location>
</feature>
<protein>
    <submittedName>
        <fullName evidence="7">Inner membrane transport protein YbaT</fullName>
    </submittedName>
</protein>
<dbReference type="GO" id="GO:0005886">
    <property type="term" value="C:plasma membrane"/>
    <property type="evidence" value="ECO:0007669"/>
    <property type="project" value="UniProtKB-SubCell"/>
</dbReference>